<accession>A0ABT5XVW1</accession>
<evidence type="ECO:0000313" key="1">
    <source>
        <dbReference type="EMBL" id="MDF0715308.1"/>
    </source>
</evidence>
<dbReference type="Proteomes" id="UP001221366">
    <property type="component" value="Unassembled WGS sequence"/>
</dbReference>
<comment type="caution">
    <text evidence="1">The sequence shown here is derived from an EMBL/GenBank/DDBJ whole genome shotgun (WGS) entry which is preliminary data.</text>
</comment>
<reference evidence="1 2" key="1">
    <citation type="submission" date="2023-03" db="EMBL/GenBank/DDBJ databases">
        <title>Muricauda XX sp. nov. and Muricauda XXX sp. nov., two novel species isolated from Okinawa Trough.</title>
        <authorList>
            <person name="Cao W."/>
            <person name="Deng X."/>
        </authorList>
    </citation>
    <scope>NUCLEOTIDE SEQUENCE [LARGE SCALE GENOMIC DNA]</scope>
    <source>
        <strain evidence="1 2">334s03</strain>
    </source>
</reference>
<evidence type="ECO:0000313" key="2">
    <source>
        <dbReference type="Proteomes" id="UP001221366"/>
    </source>
</evidence>
<gene>
    <name evidence="1" type="ORF">PY092_04030</name>
</gene>
<sequence length="56" mass="6631">MDRLEVLRAKRWASYQEIPLEPVHGYGVPIGFRDKEMVRFVHTPSPAILPRPWKKM</sequence>
<organism evidence="1 2">
    <name type="scientific">Flagellimonas yonaguniensis</name>
    <dbReference type="NCBI Taxonomy" id="3031325"/>
    <lineage>
        <taxon>Bacteria</taxon>
        <taxon>Pseudomonadati</taxon>
        <taxon>Bacteroidota</taxon>
        <taxon>Flavobacteriia</taxon>
        <taxon>Flavobacteriales</taxon>
        <taxon>Flavobacteriaceae</taxon>
        <taxon>Flagellimonas</taxon>
    </lineage>
</organism>
<name>A0ABT5XVW1_9FLAO</name>
<protein>
    <submittedName>
        <fullName evidence="1">Uncharacterized protein</fullName>
    </submittedName>
</protein>
<proteinExistence type="predicted"/>
<dbReference type="RefSeq" id="WP_275614564.1">
    <property type="nucleotide sequence ID" value="NZ_JARFVB010000001.1"/>
</dbReference>
<keyword evidence="2" id="KW-1185">Reference proteome</keyword>
<dbReference type="EMBL" id="JARFVB010000001">
    <property type="protein sequence ID" value="MDF0715308.1"/>
    <property type="molecule type" value="Genomic_DNA"/>
</dbReference>